<name>A0A556U1C1_BAGYA</name>
<reference evidence="1 2" key="1">
    <citation type="journal article" date="2019" name="Genome Biol. Evol.">
        <title>Whole-Genome Sequencing of the Giant Devil Catfish, Bagarius yarrelli.</title>
        <authorList>
            <person name="Jiang W."/>
            <person name="Lv Y."/>
            <person name="Cheng L."/>
            <person name="Yang K."/>
            <person name="Chao B."/>
            <person name="Wang X."/>
            <person name="Li Y."/>
            <person name="Pan X."/>
            <person name="You X."/>
            <person name="Zhang Y."/>
            <person name="Yang J."/>
            <person name="Li J."/>
            <person name="Zhang X."/>
            <person name="Liu S."/>
            <person name="Sun C."/>
            <person name="Yang J."/>
            <person name="Shi Q."/>
        </authorList>
    </citation>
    <scope>NUCLEOTIDE SEQUENCE [LARGE SCALE GENOMIC DNA]</scope>
    <source>
        <strain evidence="1">JWS20170419001</strain>
        <tissue evidence="1">Muscle</tissue>
    </source>
</reference>
<dbReference type="AlphaFoldDB" id="A0A556U1C1"/>
<gene>
    <name evidence="1" type="ORF">Baya_6610</name>
</gene>
<protein>
    <submittedName>
        <fullName evidence="1">Rab11 family-interacting protein 3</fullName>
    </submittedName>
</protein>
<sequence length="252" mass="27856">MEQVLSSPRGHSDWESDQNSLGFLLLDNDDVSAKSGHKNPERHQRGEPGIVSLSFDEIFQDSSLNLDKLFRASRYSGLDQAYPWERSSDCVSPSWDKQQAFSQKLAEEDSCEMPHNVVTADLISFDSNAPSPTHSCTSVSVETVDRDCPLDGLISQISLDPVLDQTISQTLSAQRTSLVEKSPNPLFENVLDLASENSSRHASCNFKDSLEALIPLPLIYDLVFVIPLFGFPTLCLRRTLASIVFGDLCSAM</sequence>
<accession>A0A556U1C1</accession>
<organism evidence="1 2">
    <name type="scientific">Bagarius yarrelli</name>
    <name type="common">Goonch</name>
    <name type="synonym">Bagrus yarrelli</name>
    <dbReference type="NCBI Taxonomy" id="175774"/>
    <lineage>
        <taxon>Eukaryota</taxon>
        <taxon>Metazoa</taxon>
        <taxon>Chordata</taxon>
        <taxon>Craniata</taxon>
        <taxon>Vertebrata</taxon>
        <taxon>Euteleostomi</taxon>
        <taxon>Actinopterygii</taxon>
        <taxon>Neopterygii</taxon>
        <taxon>Teleostei</taxon>
        <taxon>Ostariophysi</taxon>
        <taxon>Siluriformes</taxon>
        <taxon>Sisoridae</taxon>
        <taxon>Sisorinae</taxon>
        <taxon>Bagarius</taxon>
    </lineage>
</organism>
<dbReference type="EMBL" id="VCAZ01000037">
    <property type="protein sequence ID" value="TSL82511.1"/>
    <property type="molecule type" value="Genomic_DNA"/>
</dbReference>
<keyword evidence="2" id="KW-1185">Reference proteome</keyword>
<evidence type="ECO:0000313" key="1">
    <source>
        <dbReference type="EMBL" id="TSL82511.1"/>
    </source>
</evidence>
<dbReference type="Proteomes" id="UP000319801">
    <property type="component" value="Unassembled WGS sequence"/>
</dbReference>
<proteinExistence type="predicted"/>
<evidence type="ECO:0000313" key="2">
    <source>
        <dbReference type="Proteomes" id="UP000319801"/>
    </source>
</evidence>
<comment type="caution">
    <text evidence="1">The sequence shown here is derived from an EMBL/GenBank/DDBJ whole genome shotgun (WGS) entry which is preliminary data.</text>
</comment>